<dbReference type="AlphaFoldDB" id="A0A2G5S8R6"/>
<sequence>MISDRNYFRHHHRTVNCNTRVRLVDFHVETFLILWSINMLIFSVNAMIYQVMITDRTLKPRSKNTKAKITVETIYREKITEGYRRNLSRSEVLLYSGNCHWFLTFQSYSARGERVQSNFVQGQLII</sequence>
<protein>
    <submittedName>
        <fullName evidence="2">Uncharacterized protein</fullName>
    </submittedName>
</protein>
<keyword evidence="1" id="KW-0812">Transmembrane</keyword>
<feature type="transmembrane region" description="Helical" evidence="1">
    <location>
        <begin position="32"/>
        <end position="53"/>
    </location>
</feature>
<gene>
    <name evidence="2" type="ORF">B9Z55_029107</name>
</gene>
<evidence type="ECO:0000313" key="2">
    <source>
        <dbReference type="EMBL" id="PIC11417.1"/>
    </source>
</evidence>
<proteinExistence type="predicted"/>
<evidence type="ECO:0000313" key="3">
    <source>
        <dbReference type="Proteomes" id="UP000230233"/>
    </source>
</evidence>
<dbReference type="Proteomes" id="UP000230233">
    <property type="component" value="Unassembled WGS sequence"/>
</dbReference>
<dbReference type="EMBL" id="PDUG01000097">
    <property type="protein sequence ID" value="PIC11417.1"/>
    <property type="molecule type" value="Genomic_DNA"/>
</dbReference>
<keyword evidence="1" id="KW-1133">Transmembrane helix</keyword>
<accession>A0A2G5S8R6</accession>
<name>A0A2G5S8R6_9PELO</name>
<reference evidence="3" key="1">
    <citation type="submission" date="2017-10" db="EMBL/GenBank/DDBJ databases">
        <title>Rapid genome shrinkage in a self-fertile nematode reveals novel sperm competition proteins.</title>
        <authorList>
            <person name="Yin D."/>
            <person name="Schwarz E.M."/>
            <person name="Thomas C.G."/>
            <person name="Felde R.L."/>
            <person name="Korf I.F."/>
            <person name="Cutter A.D."/>
            <person name="Schartner C.M."/>
            <person name="Ralston E.J."/>
            <person name="Meyer B.J."/>
            <person name="Haag E.S."/>
        </authorList>
    </citation>
    <scope>NUCLEOTIDE SEQUENCE [LARGE SCALE GENOMIC DNA]</scope>
    <source>
        <strain evidence="3">JU1422</strain>
    </source>
</reference>
<keyword evidence="3" id="KW-1185">Reference proteome</keyword>
<evidence type="ECO:0000256" key="1">
    <source>
        <dbReference type="SAM" id="Phobius"/>
    </source>
</evidence>
<keyword evidence="1" id="KW-0472">Membrane</keyword>
<organism evidence="2 3">
    <name type="scientific">Caenorhabditis nigoni</name>
    <dbReference type="NCBI Taxonomy" id="1611254"/>
    <lineage>
        <taxon>Eukaryota</taxon>
        <taxon>Metazoa</taxon>
        <taxon>Ecdysozoa</taxon>
        <taxon>Nematoda</taxon>
        <taxon>Chromadorea</taxon>
        <taxon>Rhabditida</taxon>
        <taxon>Rhabditina</taxon>
        <taxon>Rhabditomorpha</taxon>
        <taxon>Rhabditoidea</taxon>
        <taxon>Rhabditidae</taxon>
        <taxon>Peloderinae</taxon>
        <taxon>Caenorhabditis</taxon>
    </lineage>
</organism>
<comment type="caution">
    <text evidence="2">The sequence shown here is derived from an EMBL/GenBank/DDBJ whole genome shotgun (WGS) entry which is preliminary data.</text>
</comment>